<feature type="compositionally biased region" description="Low complexity" evidence="2">
    <location>
        <begin position="295"/>
        <end position="319"/>
    </location>
</feature>
<sequence length="542" mass="60995">MKQIMQWMETSEAPPILFSSPCYENSATSVEELRECVGILSHPLEDIIEQEEESMRTSTATTGGSKKDHPLRILSKQDLNIEPEMKDKQEENELELVMAASLSSMRSHDILAKLEAMRNAQNGNIGTSQSNTDMDVSEMDVYRRASHLEEYAMQRVREIEDNKMKNKKKVKLGLNCCHQQSMISSGSTVVDWSQIERKKDREREAIEEEKRKEILRERRAKLKITELEIKRERNLIDKELDDKKGIANSIARQLQHFSLSPCRGGRTHRSVSTHRIDPPNASLPSTPTMSHKKLIGGSLAKLSASGASGSNPPSSPALGYHQSLPRHSKLPTSLNGRRSSAERERKSNKSSTRNSNSKERRSSGSKEELQWRSPYAQMTSPKSYGGPGTSSSGRGSSAPGSDFETPAVSTTEKSTNGTMPRSKRQSYSASSGYESANDYHIYATTNKKATILDKKRNEEKLSLVRQADEIRHRQWQLKKELEEAKRAIGQEDDAKMIANSSDQRLNGLSRTTMIDAMLQENRILEKRLVACRNHSMLVTTFI</sequence>
<keyword evidence="1" id="KW-0175">Coiled coil</keyword>
<keyword evidence="3" id="KW-1185">Reference proteome</keyword>
<dbReference type="Proteomes" id="UP000095282">
    <property type="component" value="Unplaced"/>
</dbReference>
<name>A0A1I7TP68_9PELO</name>
<dbReference type="InterPro" id="IPR027640">
    <property type="entry name" value="Kinesin-like_fam"/>
</dbReference>
<feature type="coiled-coil region" evidence="1">
    <location>
        <begin position="192"/>
        <end position="225"/>
    </location>
</feature>
<dbReference type="GO" id="GO:0007018">
    <property type="term" value="P:microtubule-based movement"/>
    <property type="evidence" value="ECO:0007669"/>
    <property type="project" value="InterPro"/>
</dbReference>
<feature type="compositionally biased region" description="Polar residues" evidence="2">
    <location>
        <begin position="407"/>
        <end position="433"/>
    </location>
</feature>
<reference evidence="4" key="1">
    <citation type="submission" date="2016-11" db="UniProtKB">
        <authorList>
            <consortium name="WormBaseParasite"/>
        </authorList>
    </citation>
    <scope>IDENTIFICATION</scope>
</reference>
<feature type="region of interest" description="Disordered" evidence="2">
    <location>
        <begin position="259"/>
        <end position="433"/>
    </location>
</feature>
<proteinExistence type="predicted"/>
<dbReference type="STRING" id="1561998.A0A1I7TP68"/>
<dbReference type="PANTHER" id="PTHR21608:SF7">
    <property type="entry name" value="KINESIN-LIKE PROTEIN CG14535"/>
    <property type="match status" value="1"/>
</dbReference>
<dbReference type="AlphaFoldDB" id="A0A1I7TP68"/>
<protein>
    <submittedName>
        <fullName evidence="4">MAP7 domain-containing protein 2</fullName>
    </submittedName>
</protein>
<evidence type="ECO:0000313" key="4">
    <source>
        <dbReference type="WBParaSite" id="Csp11.Scaffold629.g10394.t1"/>
    </source>
</evidence>
<dbReference type="GO" id="GO:0003777">
    <property type="term" value="F:microtubule motor activity"/>
    <property type="evidence" value="ECO:0007669"/>
    <property type="project" value="InterPro"/>
</dbReference>
<feature type="region of interest" description="Disordered" evidence="2">
    <location>
        <begin position="48"/>
        <end position="72"/>
    </location>
</feature>
<organism evidence="3 4">
    <name type="scientific">Caenorhabditis tropicalis</name>
    <dbReference type="NCBI Taxonomy" id="1561998"/>
    <lineage>
        <taxon>Eukaryota</taxon>
        <taxon>Metazoa</taxon>
        <taxon>Ecdysozoa</taxon>
        <taxon>Nematoda</taxon>
        <taxon>Chromadorea</taxon>
        <taxon>Rhabditida</taxon>
        <taxon>Rhabditina</taxon>
        <taxon>Rhabditomorpha</taxon>
        <taxon>Rhabditoidea</taxon>
        <taxon>Rhabditidae</taxon>
        <taxon>Peloderinae</taxon>
        <taxon>Caenorhabditis</taxon>
    </lineage>
</organism>
<dbReference type="WBParaSite" id="Csp11.Scaffold629.g10394.t1">
    <property type="protein sequence ID" value="Csp11.Scaffold629.g10394.t1"/>
    <property type="gene ID" value="Csp11.Scaffold629.g10394"/>
</dbReference>
<feature type="compositionally biased region" description="Basic and acidic residues" evidence="2">
    <location>
        <begin position="356"/>
        <end position="370"/>
    </location>
</feature>
<accession>A0A1I7TP68</accession>
<feature type="compositionally biased region" description="Low complexity" evidence="2">
    <location>
        <begin position="380"/>
        <end position="401"/>
    </location>
</feature>
<evidence type="ECO:0000256" key="2">
    <source>
        <dbReference type="SAM" id="MobiDB-lite"/>
    </source>
</evidence>
<dbReference type="PANTHER" id="PTHR21608">
    <property type="entry name" value="KINESIN-LIKE PROTEIN CG14535"/>
    <property type="match status" value="1"/>
</dbReference>
<evidence type="ECO:0000313" key="3">
    <source>
        <dbReference type="Proteomes" id="UP000095282"/>
    </source>
</evidence>
<evidence type="ECO:0000256" key="1">
    <source>
        <dbReference type="SAM" id="Coils"/>
    </source>
</evidence>